<evidence type="ECO:0000313" key="4">
    <source>
        <dbReference type="Proteomes" id="UP000192247"/>
    </source>
</evidence>
<evidence type="ECO:0000259" key="2">
    <source>
        <dbReference type="PROSITE" id="PS50268"/>
    </source>
</evidence>
<organism evidence="3 4">
    <name type="scientific">Tropilaelaps mercedesae</name>
    <dbReference type="NCBI Taxonomy" id="418985"/>
    <lineage>
        <taxon>Eukaryota</taxon>
        <taxon>Metazoa</taxon>
        <taxon>Ecdysozoa</taxon>
        <taxon>Arthropoda</taxon>
        <taxon>Chelicerata</taxon>
        <taxon>Arachnida</taxon>
        <taxon>Acari</taxon>
        <taxon>Parasitiformes</taxon>
        <taxon>Mesostigmata</taxon>
        <taxon>Gamasina</taxon>
        <taxon>Dermanyssoidea</taxon>
        <taxon>Laelapidae</taxon>
        <taxon>Tropilaelaps</taxon>
    </lineage>
</organism>
<evidence type="ECO:0000256" key="1">
    <source>
        <dbReference type="PROSITE-ProRule" id="PRU00043"/>
    </source>
</evidence>
<dbReference type="GO" id="GO:0007156">
    <property type="term" value="P:homophilic cell adhesion via plasma membrane adhesion molecules"/>
    <property type="evidence" value="ECO:0007669"/>
    <property type="project" value="InterPro"/>
</dbReference>
<dbReference type="Gene3D" id="2.60.40.60">
    <property type="entry name" value="Cadherins"/>
    <property type="match status" value="1"/>
</dbReference>
<evidence type="ECO:0000313" key="3">
    <source>
        <dbReference type="EMBL" id="OQR72338.1"/>
    </source>
</evidence>
<accession>A0A1V9XG40</accession>
<proteinExistence type="predicted"/>
<dbReference type="GO" id="GO:0005509">
    <property type="term" value="F:calcium ion binding"/>
    <property type="evidence" value="ECO:0007669"/>
    <property type="project" value="UniProtKB-UniRule"/>
</dbReference>
<dbReference type="InParanoid" id="A0A1V9XG40"/>
<name>A0A1V9XG40_9ACAR</name>
<dbReference type="SUPFAM" id="SSF49313">
    <property type="entry name" value="Cadherin-like"/>
    <property type="match status" value="1"/>
</dbReference>
<comment type="caution">
    <text evidence="3">The sequence shown here is derived from an EMBL/GenBank/DDBJ whole genome shotgun (WGS) entry which is preliminary data.</text>
</comment>
<keyword evidence="4" id="KW-1185">Reference proteome</keyword>
<dbReference type="GO" id="GO:0016020">
    <property type="term" value="C:membrane"/>
    <property type="evidence" value="ECO:0007669"/>
    <property type="project" value="InterPro"/>
</dbReference>
<dbReference type="EMBL" id="MNPL01011986">
    <property type="protein sequence ID" value="OQR72338.1"/>
    <property type="molecule type" value="Genomic_DNA"/>
</dbReference>
<dbReference type="OrthoDB" id="6428998at2759"/>
<protein>
    <recommendedName>
        <fullName evidence="2">Cadherin domain-containing protein</fullName>
    </recommendedName>
</protein>
<feature type="domain" description="Cadherin" evidence="2">
    <location>
        <begin position="13"/>
        <end position="139"/>
    </location>
</feature>
<reference evidence="3 4" key="1">
    <citation type="journal article" date="2017" name="Gigascience">
        <title>Draft genome of the honey bee ectoparasitic mite, Tropilaelaps mercedesae, is shaped by the parasitic life history.</title>
        <authorList>
            <person name="Dong X."/>
            <person name="Armstrong S.D."/>
            <person name="Xia D."/>
            <person name="Makepeace B.L."/>
            <person name="Darby A.C."/>
            <person name="Kadowaki T."/>
        </authorList>
    </citation>
    <scope>NUCLEOTIDE SEQUENCE [LARGE SCALE GENOMIC DNA]</scope>
    <source>
        <strain evidence="3">Wuxi-XJTLU</strain>
    </source>
</reference>
<sequence length="157" mass="17882">MLITINYLCSSFQNTQLNTTVGYIRARDNPSSYLPVVFEVTVRSQNLEQYQKKSKHLLFYNFTFKGSPKFWIKYVFGPKGVSQGALQLKESLDYEAQNVYYVQVAAINTWTDREVDTRNIIVLSMCIVVEDAPDTPPHFVGVPPVVVVNDNTKMVSC</sequence>
<dbReference type="Proteomes" id="UP000192247">
    <property type="component" value="Unassembled WGS sequence"/>
</dbReference>
<dbReference type="InterPro" id="IPR002126">
    <property type="entry name" value="Cadherin-like_dom"/>
</dbReference>
<dbReference type="AlphaFoldDB" id="A0A1V9XG40"/>
<dbReference type="InterPro" id="IPR015919">
    <property type="entry name" value="Cadherin-like_sf"/>
</dbReference>
<dbReference type="PROSITE" id="PS50268">
    <property type="entry name" value="CADHERIN_2"/>
    <property type="match status" value="1"/>
</dbReference>
<gene>
    <name evidence="3" type="ORF">BIW11_10447</name>
</gene>
<keyword evidence="1" id="KW-0106">Calcium</keyword>
<dbReference type="STRING" id="418985.A0A1V9XG40"/>